<keyword evidence="5" id="KW-1185">Reference proteome</keyword>
<name>A0A3N2PJ94_SODAK</name>
<evidence type="ECO:0000313" key="5">
    <source>
        <dbReference type="Proteomes" id="UP000272025"/>
    </source>
</evidence>
<dbReference type="EMBL" id="ML119068">
    <property type="protein sequence ID" value="ROT34608.1"/>
    <property type="molecule type" value="Genomic_DNA"/>
</dbReference>
<feature type="non-terminal residue" evidence="4">
    <location>
        <position position="1"/>
    </location>
</feature>
<organism evidence="4 5">
    <name type="scientific">Sodiomyces alkalinus (strain CBS 110278 / VKM F-3762 / F11)</name>
    <name type="common">Alkaliphilic filamentous fungus</name>
    <dbReference type="NCBI Taxonomy" id="1314773"/>
    <lineage>
        <taxon>Eukaryota</taxon>
        <taxon>Fungi</taxon>
        <taxon>Dikarya</taxon>
        <taxon>Ascomycota</taxon>
        <taxon>Pezizomycotina</taxon>
        <taxon>Sordariomycetes</taxon>
        <taxon>Hypocreomycetidae</taxon>
        <taxon>Glomerellales</taxon>
        <taxon>Plectosphaerellaceae</taxon>
        <taxon>Sodiomyces</taxon>
    </lineage>
</organism>
<dbReference type="OrthoDB" id="4828964at2759"/>
<dbReference type="PANTHER" id="PTHR24189">
    <property type="entry name" value="MYOTROPHIN"/>
    <property type="match status" value="1"/>
</dbReference>
<evidence type="ECO:0000313" key="4">
    <source>
        <dbReference type="EMBL" id="ROT34608.1"/>
    </source>
</evidence>
<dbReference type="PROSITE" id="PS50088">
    <property type="entry name" value="ANK_REPEAT"/>
    <property type="match status" value="2"/>
</dbReference>
<keyword evidence="2 3" id="KW-0040">ANK repeat</keyword>
<accession>A0A3N2PJ94</accession>
<keyword evidence="1" id="KW-0677">Repeat</keyword>
<dbReference type="InterPro" id="IPR002110">
    <property type="entry name" value="Ankyrin_rpt"/>
</dbReference>
<dbReference type="AlphaFoldDB" id="A0A3N2PJ94"/>
<dbReference type="InterPro" id="IPR036770">
    <property type="entry name" value="Ankyrin_rpt-contain_sf"/>
</dbReference>
<evidence type="ECO:0000256" key="3">
    <source>
        <dbReference type="PROSITE-ProRule" id="PRU00023"/>
    </source>
</evidence>
<dbReference type="SUPFAM" id="SSF48403">
    <property type="entry name" value="Ankyrin repeat"/>
    <property type="match status" value="1"/>
</dbReference>
<dbReference type="InterPro" id="IPR050745">
    <property type="entry name" value="Multifunctional_regulatory"/>
</dbReference>
<protein>
    <submittedName>
        <fullName evidence="4">Ankyrin</fullName>
    </submittedName>
</protein>
<dbReference type="RefSeq" id="XP_028462414.1">
    <property type="nucleotide sequence ID" value="XM_028608523.1"/>
</dbReference>
<proteinExistence type="predicted"/>
<dbReference type="PROSITE" id="PS50297">
    <property type="entry name" value="ANK_REP_REGION"/>
    <property type="match status" value="1"/>
</dbReference>
<dbReference type="Proteomes" id="UP000272025">
    <property type="component" value="Unassembled WGS sequence"/>
</dbReference>
<feature type="repeat" description="ANK" evidence="3">
    <location>
        <begin position="85"/>
        <end position="117"/>
    </location>
</feature>
<dbReference type="Gene3D" id="1.25.40.20">
    <property type="entry name" value="Ankyrin repeat-containing domain"/>
    <property type="match status" value="1"/>
</dbReference>
<dbReference type="SMART" id="SM00248">
    <property type="entry name" value="ANK"/>
    <property type="match status" value="4"/>
</dbReference>
<evidence type="ECO:0000256" key="2">
    <source>
        <dbReference type="ARBA" id="ARBA00023043"/>
    </source>
</evidence>
<evidence type="ECO:0000256" key="1">
    <source>
        <dbReference type="ARBA" id="ARBA00022737"/>
    </source>
</evidence>
<feature type="repeat" description="ANK" evidence="3">
    <location>
        <begin position="52"/>
        <end position="84"/>
    </location>
</feature>
<gene>
    <name evidence="4" type="ORF">SODALDRAFT_286278</name>
</gene>
<dbReference type="Pfam" id="PF12796">
    <property type="entry name" value="Ank_2"/>
    <property type="match status" value="1"/>
</dbReference>
<sequence length="150" mass="16398">RLLIKYSSSVDSIDRSGYSTILYVVDSHDNRAVRILLEAGADPNPKVPEGLFRSSPLKAASFSGRAEIVKLLLHYRAEINACNPEGYPALYIAVITQNIDYTRILLESGASLEDVAHNGRTPLTLAIIHNSHAILELLVEHVTTAHVEGP</sequence>
<dbReference type="GeneID" id="39577001"/>
<reference evidence="4 5" key="1">
    <citation type="journal article" date="2018" name="Mol. Ecol.">
        <title>The obligate alkalophilic soda-lake fungus Sodiomyces alkalinus has shifted to a protein diet.</title>
        <authorList>
            <person name="Grum-Grzhimaylo A.A."/>
            <person name="Falkoski D.L."/>
            <person name="van den Heuvel J."/>
            <person name="Valero-Jimenez C.A."/>
            <person name="Min B."/>
            <person name="Choi I.G."/>
            <person name="Lipzen A."/>
            <person name="Daum C.G."/>
            <person name="Aanen D.K."/>
            <person name="Tsang A."/>
            <person name="Henrissat B."/>
            <person name="Bilanenko E.N."/>
            <person name="de Vries R.P."/>
            <person name="van Kan J.A.L."/>
            <person name="Grigoriev I.V."/>
            <person name="Debets A.J.M."/>
        </authorList>
    </citation>
    <scope>NUCLEOTIDE SEQUENCE [LARGE SCALE GENOMIC DNA]</scope>
    <source>
        <strain evidence="4 5">F11</strain>
    </source>
</reference>
<dbReference type="STRING" id="1314773.A0A3N2PJ94"/>
<dbReference type="PANTHER" id="PTHR24189:SF50">
    <property type="entry name" value="ANKYRIN REPEAT AND SOCS BOX PROTEIN 2"/>
    <property type="match status" value="1"/>
</dbReference>